<sequence length="143" mass="16342">MLFYNFEGNSPNVDPALLPSSTSQQPTFYRQEKILSEDSLFQISVTPSKRGDQTVWPYKVRLTCGSTELGVKGNTKVGVKEIFLNSLISQKGKTSKITGRVFLMRKASGPKAKMVMEKSKYRSPFYILKFELSSRQLFNFYFE</sequence>
<evidence type="ECO:0000313" key="2">
    <source>
        <dbReference type="Proteomes" id="UP001168821"/>
    </source>
</evidence>
<dbReference type="Proteomes" id="UP001168821">
    <property type="component" value="Unassembled WGS sequence"/>
</dbReference>
<dbReference type="EMBL" id="JALNTZ010000006">
    <property type="protein sequence ID" value="KAJ3649918.1"/>
    <property type="molecule type" value="Genomic_DNA"/>
</dbReference>
<evidence type="ECO:0000313" key="1">
    <source>
        <dbReference type="EMBL" id="KAJ3649918.1"/>
    </source>
</evidence>
<reference evidence="1" key="1">
    <citation type="journal article" date="2023" name="G3 (Bethesda)">
        <title>Whole genome assemblies of Zophobas morio and Tenebrio molitor.</title>
        <authorList>
            <person name="Kaur S."/>
            <person name="Stinson S.A."/>
            <person name="diCenzo G.C."/>
        </authorList>
    </citation>
    <scope>NUCLEOTIDE SEQUENCE</scope>
    <source>
        <strain evidence="1">QUZm001</strain>
    </source>
</reference>
<organism evidence="1 2">
    <name type="scientific">Zophobas morio</name>
    <dbReference type="NCBI Taxonomy" id="2755281"/>
    <lineage>
        <taxon>Eukaryota</taxon>
        <taxon>Metazoa</taxon>
        <taxon>Ecdysozoa</taxon>
        <taxon>Arthropoda</taxon>
        <taxon>Hexapoda</taxon>
        <taxon>Insecta</taxon>
        <taxon>Pterygota</taxon>
        <taxon>Neoptera</taxon>
        <taxon>Endopterygota</taxon>
        <taxon>Coleoptera</taxon>
        <taxon>Polyphaga</taxon>
        <taxon>Cucujiformia</taxon>
        <taxon>Tenebrionidae</taxon>
        <taxon>Zophobas</taxon>
    </lineage>
</organism>
<comment type="caution">
    <text evidence="1">The sequence shown here is derived from an EMBL/GenBank/DDBJ whole genome shotgun (WGS) entry which is preliminary data.</text>
</comment>
<gene>
    <name evidence="1" type="ORF">Zmor_021634</name>
</gene>
<proteinExistence type="predicted"/>
<accession>A0AA38I2Z9</accession>
<dbReference type="AlphaFoldDB" id="A0AA38I2Z9"/>
<name>A0AA38I2Z9_9CUCU</name>
<protein>
    <submittedName>
        <fullName evidence="1">Uncharacterized protein</fullName>
    </submittedName>
</protein>
<keyword evidence="2" id="KW-1185">Reference proteome</keyword>